<sequence length="1041" mass="119543">MDDIYKSRNKYREYGRDFDPEKRQGRNQNQYNEYQDQRQRNPIKTSEFDKYPRSSISKTDTPKVNQNDTDFSPYGNRLSIDNKGGAFRTLDFAKNKNSSLNDTEPVKKSPTYQRIGNQFYSSKFGTRNSLVEDRNRDPFIQISPRDRSKYQNYQFIDGTPRGFRSKNSRSMADEFEFIPEMYPIEESSHKIHHRSHRVTFPENYDNEDSIDGFYHFQNDTHTQNPIYPYDSEKKSHNGSITNMEREKYAQKTDTYNIYRKDFNPSNYSENLQPKSNYPIGLSRINTLAKQRTNSLSIKDESSFRMSGNGRTNKRHTSQLTGRAYLRDSIAFPSNSHSNSQEHIINSDSASQPENLSFYKTNTFQNVYDKDRNVVKSDLYKEVKSFKQLKLNDETKNPLKNSILSPKSFNKPSNDHSDSSENENTPDNVDIKSLNHKIQTLLKDNFDLKIRNQTLYDSLNCVQMDDIQGLVSDYSKARSSNIRATEKINKLRSQISKLKVVIKQSNNSTQFSDTASLNSYVTSRAASDFFSQGPDDDHDLMNMYEVMQCRVSSLEKDLAASQDELHNSLEHASIIQSRYEESLQTCKKLQETLDNIHLQRHSICESSGTEESAHNNNNYASGMYYKGSGYEENNYNRLRAGTVDTSETLDTGDLLEYVRSRSQESSKQPLSKNLLSVDQDKLKFENSPDTSDLFETISILNKSRDEYKNNYELLTKRYETELSQYDKKLSESQNKNQELESKCESLKILVNELKSKNEKLENMISECTNAVPLVESRNYERLKECLNTDAGIVTNSFRNMRINLTEKEKVSKNNLDNQSATNDDSGSRNYSENDQIISEKDLFNVDIMGKDFSENQLLINKLFSKISKKPQSKNEDVQFPRIYKNDSVPLNQSESPEKAYFTSQPEWSSTLDNIKSTSRIDFLIGKSNNKSADRKLSQAEDLENLLENACGSFKSGIDVNSSISSIFKERVDPGSDILESPVDLSFPNSGYDEFKRNNSGVLGKIPQNDLKLGEGYSGAMSKKKSNDSGSSIYDNLSVAPYI</sequence>
<dbReference type="STRING" id="133383.A0A1R0H9B6"/>
<comment type="caution">
    <text evidence="3">The sequence shown here is derived from an EMBL/GenBank/DDBJ whole genome shotgun (WGS) entry which is preliminary data.</text>
</comment>
<evidence type="ECO:0000313" key="4">
    <source>
        <dbReference type="Proteomes" id="UP000187455"/>
    </source>
</evidence>
<evidence type="ECO:0000256" key="2">
    <source>
        <dbReference type="SAM" id="MobiDB-lite"/>
    </source>
</evidence>
<evidence type="ECO:0000313" key="3">
    <source>
        <dbReference type="EMBL" id="OLY85780.1"/>
    </source>
</evidence>
<feature type="region of interest" description="Disordered" evidence="2">
    <location>
        <begin position="1"/>
        <end position="77"/>
    </location>
</feature>
<organism evidence="3 4">
    <name type="scientific">Smittium mucronatum</name>
    <dbReference type="NCBI Taxonomy" id="133383"/>
    <lineage>
        <taxon>Eukaryota</taxon>
        <taxon>Fungi</taxon>
        <taxon>Fungi incertae sedis</taxon>
        <taxon>Zoopagomycota</taxon>
        <taxon>Kickxellomycotina</taxon>
        <taxon>Harpellomycetes</taxon>
        <taxon>Harpellales</taxon>
        <taxon>Legeriomycetaceae</taxon>
        <taxon>Smittium</taxon>
    </lineage>
</organism>
<accession>A0A1R0H9B6</accession>
<feature type="compositionally biased region" description="Polar residues" evidence="2">
    <location>
        <begin position="397"/>
        <end position="411"/>
    </location>
</feature>
<feature type="region of interest" description="Disordered" evidence="2">
    <location>
        <begin position="396"/>
        <end position="430"/>
    </location>
</feature>
<dbReference type="Proteomes" id="UP000187455">
    <property type="component" value="Unassembled WGS sequence"/>
</dbReference>
<evidence type="ECO:0000256" key="1">
    <source>
        <dbReference type="SAM" id="Coils"/>
    </source>
</evidence>
<feature type="compositionally biased region" description="Polar residues" evidence="2">
    <location>
        <begin position="811"/>
        <end position="832"/>
    </location>
</feature>
<name>A0A1R0H9B6_9FUNG</name>
<reference evidence="3 4" key="1">
    <citation type="journal article" date="2016" name="Mol. Biol. Evol.">
        <title>Genome-Wide Survey of Gut Fungi (Harpellales) Reveals the First Horizontally Transferred Ubiquitin Gene from a Mosquito Host.</title>
        <authorList>
            <person name="Wang Y."/>
            <person name="White M.M."/>
            <person name="Kvist S."/>
            <person name="Moncalvo J.M."/>
        </authorList>
    </citation>
    <scope>NUCLEOTIDE SEQUENCE [LARGE SCALE GENOMIC DNA]</scope>
    <source>
        <strain evidence="3 4">ALG-7-W6</strain>
    </source>
</reference>
<feature type="coiled-coil region" evidence="1">
    <location>
        <begin position="696"/>
        <end position="769"/>
    </location>
</feature>
<feature type="compositionally biased region" description="Basic and acidic residues" evidence="2">
    <location>
        <begin position="1"/>
        <end position="24"/>
    </location>
</feature>
<feature type="compositionally biased region" description="Polar residues" evidence="2">
    <location>
        <begin position="54"/>
        <end position="70"/>
    </location>
</feature>
<evidence type="ECO:0008006" key="5">
    <source>
        <dbReference type="Google" id="ProtNLM"/>
    </source>
</evidence>
<dbReference type="OrthoDB" id="5560156at2759"/>
<dbReference type="EMBL" id="LSSL01000004">
    <property type="protein sequence ID" value="OLY85780.1"/>
    <property type="molecule type" value="Genomic_DNA"/>
</dbReference>
<feature type="region of interest" description="Disordered" evidence="2">
    <location>
        <begin position="292"/>
        <end position="317"/>
    </location>
</feature>
<feature type="region of interest" description="Disordered" evidence="2">
    <location>
        <begin position="807"/>
        <end position="832"/>
    </location>
</feature>
<keyword evidence="1" id="KW-0175">Coiled coil</keyword>
<proteinExistence type="predicted"/>
<feature type="compositionally biased region" description="Polar residues" evidence="2">
    <location>
        <begin position="26"/>
        <end position="44"/>
    </location>
</feature>
<keyword evidence="4" id="KW-1185">Reference proteome</keyword>
<gene>
    <name evidence="3" type="ORF">AYI68_g11</name>
</gene>
<dbReference type="AlphaFoldDB" id="A0A1R0H9B6"/>
<protein>
    <recommendedName>
        <fullName evidence="5">Centrosomin N-terminal motif 1 domain-containing protein</fullName>
    </recommendedName>
</protein>